<dbReference type="InterPro" id="IPR050298">
    <property type="entry name" value="Gram-neg_bact_OMP"/>
</dbReference>
<accession>A0A7Y0DPI0</accession>
<dbReference type="Gene3D" id="2.40.160.10">
    <property type="entry name" value="Porin"/>
    <property type="match status" value="1"/>
</dbReference>
<dbReference type="RefSeq" id="WP_169017711.1">
    <property type="nucleotide sequence ID" value="NZ_JABBMT010000001.1"/>
</dbReference>
<evidence type="ECO:0000256" key="2">
    <source>
        <dbReference type="ARBA" id="ARBA00022729"/>
    </source>
</evidence>
<evidence type="ECO:0000256" key="1">
    <source>
        <dbReference type="ARBA" id="ARBA00004571"/>
    </source>
</evidence>
<dbReference type="InterPro" id="IPR023614">
    <property type="entry name" value="Porin_dom_sf"/>
</dbReference>
<evidence type="ECO:0000313" key="6">
    <source>
        <dbReference type="Proteomes" id="UP000570493"/>
    </source>
</evidence>
<protein>
    <submittedName>
        <fullName evidence="5">Porin</fullName>
    </submittedName>
</protein>
<evidence type="ECO:0000313" key="5">
    <source>
        <dbReference type="EMBL" id="NMM39270.1"/>
    </source>
</evidence>
<dbReference type="GO" id="GO:0015288">
    <property type="term" value="F:porin activity"/>
    <property type="evidence" value="ECO:0007669"/>
    <property type="project" value="InterPro"/>
</dbReference>
<keyword evidence="6" id="KW-1185">Reference proteome</keyword>
<proteinExistence type="predicted"/>
<gene>
    <name evidence="5" type="ORF">HHO47_00040</name>
</gene>
<dbReference type="GO" id="GO:0009279">
    <property type="term" value="C:cell outer membrane"/>
    <property type="evidence" value="ECO:0007669"/>
    <property type="project" value="UniProtKB-SubCell"/>
</dbReference>
<name>A0A7Y0DPI0_9GAMM</name>
<feature type="chain" id="PRO_5030511448" evidence="4">
    <location>
        <begin position="22"/>
        <end position="402"/>
    </location>
</feature>
<dbReference type="AlphaFoldDB" id="A0A7Y0DPI0"/>
<evidence type="ECO:0000256" key="3">
    <source>
        <dbReference type="ARBA" id="ARBA00023136"/>
    </source>
</evidence>
<keyword evidence="3" id="KW-0472">Membrane</keyword>
<reference evidence="5" key="1">
    <citation type="submission" date="2020-04" db="EMBL/GenBank/DDBJ databases">
        <title>Genome Sequencing for Pseudoaltermonas arctica.</title>
        <authorList>
            <person name="Elkins N.S."/>
        </authorList>
    </citation>
    <scope>NUCLEOTIDE SEQUENCE [LARGE SCALE GENOMIC DNA]</scope>
    <source>
        <strain evidence="5">NEC-BIFX-2020_0012</strain>
    </source>
</reference>
<comment type="subcellular location">
    <subcellularLocation>
        <location evidence="1">Cell outer membrane</location>
        <topology evidence="1">Multi-pass membrane protein</topology>
    </subcellularLocation>
</comment>
<comment type="caution">
    <text evidence="5">The sequence shown here is derived from an EMBL/GenBank/DDBJ whole genome shotgun (WGS) entry which is preliminary data.</text>
</comment>
<dbReference type="PANTHER" id="PTHR34501:SF2">
    <property type="entry name" value="OUTER MEMBRANE PORIN F-RELATED"/>
    <property type="match status" value="1"/>
</dbReference>
<keyword evidence="2 4" id="KW-0732">Signal</keyword>
<dbReference type="EMBL" id="JABBMT010000001">
    <property type="protein sequence ID" value="NMM39270.1"/>
    <property type="molecule type" value="Genomic_DNA"/>
</dbReference>
<dbReference type="Proteomes" id="UP000570493">
    <property type="component" value="Unassembled WGS sequence"/>
</dbReference>
<dbReference type="SUPFAM" id="SSF56935">
    <property type="entry name" value="Porins"/>
    <property type="match status" value="1"/>
</dbReference>
<dbReference type="PANTHER" id="PTHR34501">
    <property type="entry name" value="PROTEIN YDDL-RELATED"/>
    <property type="match status" value="1"/>
</dbReference>
<sequence>MNRKLIGVIIASALMAPSVNAVEVYDDGKNNLTIGGFIDARIIHTQGQTEIVNGASRIRFDFNRKLKDQWSALALLEWGVNPVGSSDIIYNNRFESIQDKFLYNRLGYVGIAHEKYGQVTIGKQWSAWYDVVYSTNYSLVWDGNAAGVYTYNKDDGAINGTGRGDKLLQYRNTFGDFSITTQVQFKNNDFYTCDIEAISEAACQTLWESGSDLAQQVEFNSTYGAAVTYSVSDDLKLTAGFNRGELTVNYAAGRIKPVKDLIYGAGVTWGSFNRDGLYFAANINKNENHDTDNLGRLIKEAIGVESLLSYKFDNDIRTFIAYNVYDAGTDYVIQPNFNADPNDNFKRQFTVLGFHYLFDEDTIFYIEARKDFSDFSSADKEQEYQMSISEGDGIAFGFNYTL</sequence>
<dbReference type="CDD" id="cd00342">
    <property type="entry name" value="gram_neg_porins"/>
    <property type="match status" value="1"/>
</dbReference>
<feature type="signal peptide" evidence="4">
    <location>
        <begin position="1"/>
        <end position="21"/>
    </location>
</feature>
<organism evidence="5 6">
    <name type="scientific">Pseudoalteromonas arctica</name>
    <dbReference type="NCBI Taxonomy" id="394751"/>
    <lineage>
        <taxon>Bacteria</taxon>
        <taxon>Pseudomonadati</taxon>
        <taxon>Pseudomonadota</taxon>
        <taxon>Gammaproteobacteria</taxon>
        <taxon>Alteromonadales</taxon>
        <taxon>Pseudoalteromonadaceae</taxon>
        <taxon>Pseudoalteromonas</taxon>
    </lineage>
</organism>
<evidence type="ECO:0000256" key="4">
    <source>
        <dbReference type="SAM" id="SignalP"/>
    </source>
</evidence>
<dbReference type="InterPro" id="IPR033900">
    <property type="entry name" value="Gram_neg_porin_domain"/>
</dbReference>